<evidence type="ECO:0000256" key="1">
    <source>
        <dbReference type="SAM" id="MobiDB-lite"/>
    </source>
</evidence>
<keyword evidence="3" id="KW-1185">Reference proteome</keyword>
<feature type="region of interest" description="Disordered" evidence="1">
    <location>
        <begin position="230"/>
        <end position="268"/>
    </location>
</feature>
<organism evidence="3">
    <name type="scientific">Volvox carteri f. nagariensis</name>
    <dbReference type="NCBI Taxonomy" id="3068"/>
    <lineage>
        <taxon>Eukaryota</taxon>
        <taxon>Viridiplantae</taxon>
        <taxon>Chlorophyta</taxon>
        <taxon>core chlorophytes</taxon>
        <taxon>Chlorophyceae</taxon>
        <taxon>CS clade</taxon>
        <taxon>Chlamydomonadales</taxon>
        <taxon>Volvocaceae</taxon>
        <taxon>Volvox</taxon>
    </lineage>
</organism>
<gene>
    <name evidence="2" type="ORF">VOLCADRAFT_95697</name>
</gene>
<dbReference type="AlphaFoldDB" id="D8U855"/>
<reference evidence="2 3" key="1">
    <citation type="journal article" date="2010" name="Science">
        <title>Genomic analysis of organismal complexity in the multicellular green alga Volvox carteri.</title>
        <authorList>
            <person name="Prochnik S.E."/>
            <person name="Umen J."/>
            <person name="Nedelcu A.M."/>
            <person name="Hallmann A."/>
            <person name="Miller S.M."/>
            <person name="Nishii I."/>
            <person name="Ferris P."/>
            <person name="Kuo A."/>
            <person name="Mitros T."/>
            <person name="Fritz-Laylin L.K."/>
            <person name="Hellsten U."/>
            <person name="Chapman J."/>
            <person name="Simakov O."/>
            <person name="Rensing S.A."/>
            <person name="Terry A."/>
            <person name="Pangilinan J."/>
            <person name="Kapitonov V."/>
            <person name="Jurka J."/>
            <person name="Salamov A."/>
            <person name="Shapiro H."/>
            <person name="Schmutz J."/>
            <person name="Grimwood J."/>
            <person name="Lindquist E."/>
            <person name="Lucas S."/>
            <person name="Grigoriev I.V."/>
            <person name="Schmitt R."/>
            <person name="Kirk D."/>
            <person name="Rokhsar D.S."/>
        </authorList>
    </citation>
    <scope>NUCLEOTIDE SEQUENCE [LARGE SCALE GENOMIC DNA]</scope>
    <source>
        <strain evidence="3">f. Nagariensis / Eve</strain>
    </source>
</reference>
<name>D8U855_VOLCA</name>
<dbReference type="InParanoid" id="D8U855"/>
<proteinExistence type="predicted"/>
<feature type="compositionally biased region" description="Pro residues" evidence="1">
    <location>
        <begin position="251"/>
        <end position="268"/>
    </location>
</feature>
<evidence type="ECO:0000313" key="3">
    <source>
        <dbReference type="Proteomes" id="UP000001058"/>
    </source>
</evidence>
<dbReference type="RefSeq" id="XP_002954883.1">
    <property type="nucleotide sequence ID" value="XM_002954837.1"/>
</dbReference>
<sequence length="268" mass="26361">MLVMLARAFPTAFAVAASRRRQATAALLLDSRRSRRDRYLCWTHRHLPGDPDDVSLGPTPAAAVPPISHALGPHPTTHRPAGAMQPPPPAIGGDPRVGDGAANGGAPDDAAAAAAGVPGGAVVSPGANPVQDLVDPAFDSPLLERTEQTGFGATVGSGAGGLVAAGLGTLIGGPAVGLVAGAAGALAGAAVGGTVVVSEQIGSAAGDRAVVMLDGRAGEPSYGNIEAVRQAVPEQSRRAEEPTSAIRGPTSPSPPPPPPPPPAGSREP</sequence>
<dbReference type="KEGG" id="vcn:VOLCADRAFT_95697"/>
<protein>
    <submittedName>
        <fullName evidence="2">Uncharacterized protein</fullName>
    </submittedName>
</protein>
<dbReference type="GeneID" id="9621558"/>
<dbReference type="EMBL" id="GL378367">
    <property type="protein sequence ID" value="EFJ44082.1"/>
    <property type="molecule type" value="Genomic_DNA"/>
</dbReference>
<dbReference type="Proteomes" id="UP000001058">
    <property type="component" value="Unassembled WGS sequence"/>
</dbReference>
<accession>D8U855</accession>
<evidence type="ECO:0000313" key="2">
    <source>
        <dbReference type="EMBL" id="EFJ44082.1"/>
    </source>
</evidence>
<dbReference type="OrthoDB" id="10667105at2759"/>